<dbReference type="InterPro" id="IPR004839">
    <property type="entry name" value="Aminotransferase_I/II_large"/>
</dbReference>
<evidence type="ECO:0000256" key="9">
    <source>
        <dbReference type="HAMAP-Rule" id="MF_01023"/>
    </source>
</evidence>
<evidence type="ECO:0000256" key="5">
    <source>
        <dbReference type="ARBA" id="ARBA00022576"/>
    </source>
</evidence>
<comment type="cofactor">
    <cofactor evidence="1 9">
        <name>pyridoxal 5'-phosphate</name>
        <dbReference type="ChEBI" id="CHEBI:597326"/>
    </cofactor>
</comment>
<dbReference type="GO" id="GO:0004400">
    <property type="term" value="F:histidinol-phosphate transaminase activity"/>
    <property type="evidence" value="ECO:0007669"/>
    <property type="project" value="UniProtKB-UniRule"/>
</dbReference>
<protein>
    <recommendedName>
        <fullName evidence="9">Histidinol-phosphate aminotransferase</fullName>
        <ecNumber evidence="9">2.6.1.9</ecNumber>
    </recommendedName>
    <alternativeName>
        <fullName evidence="9">Imidazole acetol-phosphate transaminase</fullName>
    </alternativeName>
</protein>
<comment type="similarity">
    <text evidence="3 9">Belongs to the class-II pyridoxal-phosphate-dependent aminotransferase family. Histidinol-phosphate aminotransferase subfamily.</text>
</comment>
<dbReference type="AlphaFoldDB" id="A0A840SIM6"/>
<dbReference type="UniPathway" id="UPA00031">
    <property type="reaction ID" value="UER00012"/>
</dbReference>
<organism evidence="11 13">
    <name type="scientific">Treponema rectale</name>
    <dbReference type="NCBI Taxonomy" id="744512"/>
    <lineage>
        <taxon>Bacteria</taxon>
        <taxon>Pseudomonadati</taxon>
        <taxon>Spirochaetota</taxon>
        <taxon>Spirochaetia</taxon>
        <taxon>Spirochaetales</taxon>
        <taxon>Treponemataceae</taxon>
        <taxon>Treponema</taxon>
    </lineage>
</organism>
<dbReference type="RefSeq" id="WP_184652655.1">
    <property type="nucleotide sequence ID" value="NZ_JACHFR010000002.1"/>
</dbReference>
<keyword evidence="5 9" id="KW-0032">Aminotransferase</keyword>
<dbReference type="PANTHER" id="PTHR43643">
    <property type="entry name" value="HISTIDINOL-PHOSPHATE AMINOTRANSFERASE 2"/>
    <property type="match status" value="1"/>
</dbReference>
<dbReference type="EMBL" id="CP031517">
    <property type="protein sequence ID" value="QOS40870.1"/>
    <property type="molecule type" value="Genomic_DNA"/>
</dbReference>
<gene>
    <name evidence="9" type="primary">hisC</name>
    <name evidence="12" type="ORF">DYE49_10575</name>
    <name evidence="11" type="ORF">HNP77_001611</name>
</gene>
<feature type="modified residue" description="N6-(pyridoxal phosphate)lysine" evidence="9">
    <location>
        <position position="231"/>
    </location>
</feature>
<dbReference type="InterPro" id="IPR001917">
    <property type="entry name" value="Aminotrans_II_pyridoxalP_BS"/>
</dbReference>
<evidence type="ECO:0000256" key="2">
    <source>
        <dbReference type="ARBA" id="ARBA00005011"/>
    </source>
</evidence>
<accession>A0A840SIM6</accession>
<feature type="domain" description="Aminotransferase class I/classII large" evidence="10">
    <location>
        <begin position="23"/>
        <end position="366"/>
    </location>
</feature>
<evidence type="ECO:0000313" key="13">
    <source>
        <dbReference type="Proteomes" id="UP000578697"/>
    </source>
</evidence>
<dbReference type="CDD" id="cd00609">
    <property type="entry name" value="AAT_like"/>
    <property type="match status" value="1"/>
</dbReference>
<proteinExistence type="inferred from homology"/>
<dbReference type="KEGG" id="trc:DYE49_10575"/>
<keyword evidence="7 9" id="KW-0663">Pyridoxal phosphate</keyword>
<dbReference type="GO" id="GO:0000105">
    <property type="term" value="P:L-histidine biosynthetic process"/>
    <property type="evidence" value="ECO:0007669"/>
    <property type="project" value="UniProtKB-UniRule"/>
</dbReference>
<name>A0A840SIM6_9SPIR</name>
<evidence type="ECO:0000313" key="11">
    <source>
        <dbReference type="EMBL" id="MBB5219242.1"/>
    </source>
</evidence>
<dbReference type="HAMAP" id="MF_01023">
    <property type="entry name" value="HisC_aminotrans_2"/>
    <property type="match status" value="1"/>
</dbReference>
<evidence type="ECO:0000256" key="8">
    <source>
        <dbReference type="ARBA" id="ARBA00047481"/>
    </source>
</evidence>
<keyword evidence="6 9" id="KW-0808">Transferase</keyword>
<sequence>MLAKRLENLHPYVPGEQPKDRVYIKLNANENPYPPSRKVTEAVTEAVASHPEKIGLYPDPDANELRSAIAQMLNESGGVLSNSSASIPFKVTPDMIFCGNGSDEVLSFVFYTFFDSDRPIVLPEHTYSFYPVYCGYYDIPMDRVPLKSDWHLDTEKMLADANANDSCTIFANPNAPTGIALSRDEVAQMIRRAPKDKAFIVDEAYCDFAEESCIPLLAEFKNLVIVRTFSKSLSFAGQRLGFIIANPELIKAVFTVKNSFNHFPVDFLTQTAGIASCKDWAYYGENARKVKAERESMTAFLRERGWFVIDSSTNFIFAKKDGLEGEKVYQTVKKAGILIRHFSTPGIEQFVRISIGTKEQMDALKEAMKDL</sequence>
<dbReference type="Proteomes" id="UP000578697">
    <property type="component" value="Unassembled WGS sequence"/>
</dbReference>
<reference evidence="12 14" key="1">
    <citation type="submission" date="2018-08" db="EMBL/GenBank/DDBJ databases">
        <title>The first complete genome of Treponema rectale (CHPAT), a commensal spirochete of the bovine rectum.</title>
        <authorList>
            <person name="Staton G.J."/>
            <person name="Clegg S.R."/>
            <person name="Carter S.D."/>
            <person name="Radford A.D."/>
            <person name="Darby A."/>
            <person name="Hall N."/>
            <person name="Birtles R.J."/>
            <person name="Evans N.J."/>
        </authorList>
    </citation>
    <scope>NUCLEOTIDE SEQUENCE [LARGE SCALE GENOMIC DNA]</scope>
    <source>
        <strain evidence="12 14">CHPA</strain>
    </source>
</reference>
<evidence type="ECO:0000259" key="10">
    <source>
        <dbReference type="Pfam" id="PF00155"/>
    </source>
</evidence>
<dbReference type="EMBL" id="JACHFR010000002">
    <property type="protein sequence ID" value="MBB5219242.1"/>
    <property type="molecule type" value="Genomic_DNA"/>
</dbReference>
<keyword evidence="9" id="KW-0028">Amino-acid biosynthesis</keyword>
<reference evidence="11 13" key="2">
    <citation type="submission" date="2020-08" db="EMBL/GenBank/DDBJ databases">
        <title>Genomic Encyclopedia of Type Strains, Phase IV (KMG-IV): sequencing the most valuable type-strain genomes for metagenomic binning, comparative biology and taxonomic classification.</title>
        <authorList>
            <person name="Goeker M."/>
        </authorList>
    </citation>
    <scope>NUCLEOTIDE SEQUENCE [LARGE SCALE GENOMIC DNA]</scope>
    <source>
        <strain evidence="11 13">DSM 103679</strain>
    </source>
</reference>
<evidence type="ECO:0000313" key="12">
    <source>
        <dbReference type="EMBL" id="QOS40870.1"/>
    </source>
</evidence>
<dbReference type="InterPro" id="IPR005861">
    <property type="entry name" value="HisP_aminotrans"/>
</dbReference>
<dbReference type="GO" id="GO:0030170">
    <property type="term" value="F:pyridoxal phosphate binding"/>
    <property type="evidence" value="ECO:0007669"/>
    <property type="project" value="InterPro"/>
</dbReference>
<dbReference type="Proteomes" id="UP000593591">
    <property type="component" value="Chromosome"/>
</dbReference>
<dbReference type="InterPro" id="IPR015424">
    <property type="entry name" value="PyrdxlP-dep_Trfase"/>
</dbReference>
<evidence type="ECO:0000256" key="1">
    <source>
        <dbReference type="ARBA" id="ARBA00001933"/>
    </source>
</evidence>
<dbReference type="InterPro" id="IPR015421">
    <property type="entry name" value="PyrdxlP-dep_Trfase_major"/>
</dbReference>
<keyword evidence="13" id="KW-1185">Reference proteome</keyword>
<evidence type="ECO:0000256" key="4">
    <source>
        <dbReference type="ARBA" id="ARBA00011738"/>
    </source>
</evidence>
<comment type="pathway">
    <text evidence="2 9">Amino-acid biosynthesis; L-histidine biosynthesis; L-histidine from 5-phospho-alpha-D-ribose 1-diphosphate: step 7/9.</text>
</comment>
<dbReference type="InterPro" id="IPR050106">
    <property type="entry name" value="HistidinolP_aminotransfase"/>
</dbReference>
<dbReference type="NCBIfam" id="TIGR01141">
    <property type="entry name" value="hisC"/>
    <property type="match status" value="1"/>
</dbReference>
<evidence type="ECO:0000256" key="6">
    <source>
        <dbReference type="ARBA" id="ARBA00022679"/>
    </source>
</evidence>
<dbReference type="EC" id="2.6.1.9" evidence="9"/>
<dbReference type="Gene3D" id="3.40.640.10">
    <property type="entry name" value="Type I PLP-dependent aspartate aminotransferase-like (Major domain)"/>
    <property type="match status" value="1"/>
</dbReference>
<dbReference type="PANTHER" id="PTHR43643:SF3">
    <property type="entry name" value="HISTIDINOL-PHOSPHATE AMINOTRANSFERASE"/>
    <property type="match status" value="1"/>
</dbReference>
<dbReference type="PROSITE" id="PS00599">
    <property type="entry name" value="AA_TRANSFER_CLASS_2"/>
    <property type="match status" value="1"/>
</dbReference>
<comment type="subunit">
    <text evidence="4 9">Homodimer.</text>
</comment>
<dbReference type="InterPro" id="IPR015422">
    <property type="entry name" value="PyrdxlP-dep_Trfase_small"/>
</dbReference>
<evidence type="ECO:0000256" key="3">
    <source>
        <dbReference type="ARBA" id="ARBA00007970"/>
    </source>
</evidence>
<dbReference type="Gene3D" id="3.90.1150.10">
    <property type="entry name" value="Aspartate Aminotransferase, domain 1"/>
    <property type="match status" value="1"/>
</dbReference>
<dbReference type="SUPFAM" id="SSF53383">
    <property type="entry name" value="PLP-dependent transferases"/>
    <property type="match status" value="1"/>
</dbReference>
<dbReference type="Pfam" id="PF00155">
    <property type="entry name" value="Aminotran_1_2"/>
    <property type="match status" value="1"/>
</dbReference>
<evidence type="ECO:0000313" key="14">
    <source>
        <dbReference type="Proteomes" id="UP000593591"/>
    </source>
</evidence>
<evidence type="ECO:0000256" key="7">
    <source>
        <dbReference type="ARBA" id="ARBA00022898"/>
    </source>
</evidence>
<comment type="catalytic activity">
    <reaction evidence="8 9">
        <text>L-histidinol phosphate + 2-oxoglutarate = 3-(imidazol-4-yl)-2-oxopropyl phosphate + L-glutamate</text>
        <dbReference type="Rhea" id="RHEA:23744"/>
        <dbReference type="ChEBI" id="CHEBI:16810"/>
        <dbReference type="ChEBI" id="CHEBI:29985"/>
        <dbReference type="ChEBI" id="CHEBI:57766"/>
        <dbReference type="ChEBI" id="CHEBI:57980"/>
        <dbReference type="EC" id="2.6.1.9"/>
    </reaction>
</comment>
<keyword evidence="9" id="KW-0368">Histidine biosynthesis</keyword>